<dbReference type="Pfam" id="PF13338">
    <property type="entry name" value="AbiEi_4"/>
    <property type="match status" value="1"/>
</dbReference>
<feature type="domain" description="AbiEi antitoxin N-terminal" evidence="1">
    <location>
        <begin position="4"/>
        <end position="48"/>
    </location>
</feature>
<gene>
    <name evidence="2" type="ORF">J2S59_002967</name>
</gene>
<protein>
    <recommendedName>
        <fullName evidence="1">AbiEi antitoxin N-terminal domain-containing protein</fullName>
    </recommendedName>
</protein>
<dbReference type="RefSeq" id="WP_068124676.1">
    <property type="nucleotide sequence ID" value="NZ_JAUSQM010000001.1"/>
</dbReference>
<dbReference type="InterPro" id="IPR025159">
    <property type="entry name" value="AbiEi_N"/>
</dbReference>
<dbReference type="EMBL" id="JAUSQM010000001">
    <property type="protein sequence ID" value="MDP9823158.1"/>
    <property type="molecule type" value="Genomic_DNA"/>
</dbReference>
<dbReference type="Gene3D" id="3.40.960.10">
    <property type="entry name" value="VSR Endonuclease"/>
    <property type="match status" value="1"/>
</dbReference>
<dbReference type="InterPro" id="IPR011335">
    <property type="entry name" value="Restrct_endonuc-II-like"/>
</dbReference>
<keyword evidence="3" id="KW-1185">Reference proteome</keyword>
<accession>A0ABT9NRY7</accession>
<dbReference type="SUPFAM" id="SSF52980">
    <property type="entry name" value="Restriction endonuclease-like"/>
    <property type="match status" value="1"/>
</dbReference>
<comment type="caution">
    <text evidence="2">The sequence shown here is derived from an EMBL/GenBank/DDBJ whole genome shotgun (WGS) entry which is preliminary data.</text>
</comment>
<sequence length="314" mass="35250">MIDLLAELPRLDNVLLRREALELGVDDKRLARMVGAGDLVRLRHGIYADARVWGKADSRTRHLLLATGVRRLYGDTVALSHVSAALAYGAPDWQLGYDSVHVTHLNGFAGRRQARTVHHRGSCYVDDLTVDEHGWITTPARTFVDVAKSLPTAVALVVADWILHKGLATKDQLWDALDRQGEAPYTLRIRAVIAHADPLAESVGETRSRYEFRAAGLPDPVPQLEIRDARGRFLARVDFAWPELKVIVEFDGRVKYDDMLKPGQTILDVIRAEKRRDRDLAALGWTVIRIEWDDLATPGPVMQRIRQALSRRAA</sequence>
<evidence type="ECO:0000259" key="1">
    <source>
        <dbReference type="Pfam" id="PF13338"/>
    </source>
</evidence>
<organism evidence="2 3">
    <name type="scientific">Nocardioides massiliensis</name>
    <dbReference type="NCBI Taxonomy" id="1325935"/>
    <lineage>
        <taxon>Bacteria</taxon>
        <taxon>Bacillati</taxon>
        <taxon>Actinomycetota</taxon>
        <taxon>Actinomycetes</taxon>
        <taxon>Propionibacteriales</taxon>
        <taxon>Nocardioidaceae</taxon>
        <taxon>Nocardioides</taxon>
    </lineage>
</organism>
<name>A0ABT9NRY7_9ACTN</name>
<dbReference type="Proteomes" id="UP001240447">
    <property type="component" value="Unassembled WGS sequence"/>
</dbReference>
<evidence type="ECO:0000313" key="3">
    <source>
        <dbReference type="Proteomes" id="UP001240447"/>
    </source>
</evidence>
<proteinExistence type="predicted"/>
<evidence type="ECO:0000313" key="2">
    <source>
        <dbReference type="EMBL" id="MDP9823158.1"/>
    </source>
</evidence>
<reference evidence="2 3" key="1">
    <citation type="submission" date="2023-07" db="EMBL/GenBank/DDBJ databases">
        <title>Sequencing the genomes of 1000 actinobacteria strains.</title>
        <authorList>
            <person name="Klenk H.-P."/>
        </authorList>
    </citation>
    <scope>NUCLEOTIDE SEQUENCE [LARGE SCALE GENOMIC DNA]</scope>
    <source>
        <strain evidence="2 3">GD13</strain>
    </source>
</reference>